<organism evidence="1 2">
    <name type="scientific">Streptomyces alkaliphilus</name>
    <dbReference type="NCBI Taxonomy" id="1472722"/>
    <lineage>
        <taxon>Bacteria</taxon>
        <taxon>Bacillati</taxon>
        <taxon>Actinomycetota</taxon>
        <taxon>Actinomycetes</taxon>
        <taxon>Kitasatosporales</taxon>
        <taxon>Streptomycetaceae</taxon>
        <taxon>Streptomyces</taxon>
    </lineage>
</organism>
<dbReference type="RefSeq" id="WP_182606355.1">
    <property type="nucleotide sequence ID" value="NZ_VKHT01000313.1"/>
</dbReference>
<gene>
    <name evidence="1" type="ORF">FNQ90_11865</name>
</gene>
<reference evidence="2" key="1">
    <citation type="submission" date="2019-10" db="EMBL/GenBank/DDBJ databases">
        <title>Streptomyces sp. nov., a novel actinobacterium isolated from alkaline environment.</title>
        <authorList>
            <person name="Golinska P."/>
        </authorList>
    </citation>
    <scope>NUCLEOTIDE SEQUENCE [LARGE SCALE GENOMIC DNA]</scope>
    <source>
        <strain evidence="2">DSM 42118</strain>
    </source>
</reference>
<evidence type="ECO:0000313" key="2">
    <source>
        <dbReference type="Proteomes" id="UP000538929"/>
    </source>
</evidence>
<evidence type="ECO:0000313" key="1">
    <source>
        <dbReference type="EMBL" id="MBB0244782.1"/>
    </source>
</evidence>
<dbReference type="Proteomes" id="UP000538929">
    <property type="component" value="Unassembled WGS sequence"/>
</dbReference>
<name>A0A7W3Y1Z0_9ACTN</name>
<comment type="caution">
    <text evidence="1">The sequence shown here is derived from an EMBL/GenBank/DDBJ whole genome shotgun (WGS) entry which is preliminary data.</text>
</comment>
<proteinExistence type="predicted"/>
<keyword evidence="2" id="KW-1185">Reference proteome</keyword>
<dbReference type="EMBL" id="VKHT01000313">
    <property type="protein sequence ID" value="MBB0244782.1"/>
    <property type="molecule type" value="Genomic_DNA"/>
</dbReference>
<accession>A0A7W3Y1Z0</accession>
<dbReference type="AlphaFoldDB" id="A0A7W3Y1Z0"/>
<protein>
    <submittedName>
        <fullName evidence="1">Uncharacterized protein</fullName>
    </submittedName>
</protein>
<sequence length="122" mass="13501">MRAYNNTGSKVWDPLATAGDWNSFFAQPNGSLARRLSELVLVSDYEITVTSHTTYEQSEVARFEAGVQGGVWPFFSGSPAATHNTEIKHNEDNTLSVKHTLEGSPQIRGITYQNAPNQRRSS</sequence>